<evidence type="ECO:0000259" key="1">
    <source>
        <dbReference type="SMART" id="SM00568"/>
    </source>
</evidence>
<proteinExistence type="predicted"/>
<dbReference type="AlphaFoldDB" id="A0A820CJM4"/>
<evidence type="ECO:0000313" key="2">
    <source>
        <dbReference type="EMBL" id="CAF4223341.1"/>
    </source>
</evidence>
<evidence type="ECO:0000313" key="3">
    <source>
        <dbReference type="Proteomes" id="UP000663823"/>
    </source>
</evidence>
<dbReference type="SMART" id="SM00568">
    <property type="entry name" value="GRAM"/>
    <property type="match status" value="1"/>
</dbReference>
<feature type="domain" description="GRAM" evidence="1">
    <location>
        <begin position="21"/>
        <end position="89"/>
    </location>
</feature>
<reference evidence="2" key="1">
    <citation type="submission" date="2021-02" db="EMBL/GenBank/DDBJ databases">
        <authorList>
            <person name="Nowell W R."/>
        </authorList>
    </citation>
    <scope>NUCLEOTIDE SEQUENCE</scope>
</reference>
<accession>A0A820CJM4</accession>
<name>A0A820CJM4_9BILA</name>
<sequence>KTAPKVISQLKRDLDAKTRSETYRCRFRLSLNERLDGEIACHLWTPYNRSNVSGKLYISSNFVCFASKVFHQINLIIPFRDIMVIEKQPDNPNSSDIETQSALLIITKERAGTFTFSKFDDREFVLNKLSYLLSQYNETIPPNINIPPIR</sequence>
<gene>
    <name evidence="2" type="ORF">OTI717_LOCUS39461</name>
</gene>
<dbReference type="InterPro" id="IPR004182">
    <property type="entry name" value="GRAM"/>
</dbReference>
<dbReference type="EMBL" id="CAJOAX010025609">
    <property type="protein sequence ID" value="CAF4223341.1"/>
    <property type="molecule type" value="Genomic_DNA"/>
</dbReference>
<dbReference type="Pfam" id="PF02893">
    <property type="entry name" value="GRAM"/>
    <property type="match status" value="1"/>
</dbReference>
<comment type="caution">
    <text evidence="2">The sequence shown here is derived from an EMBL/GenBank/DDBJ whole genome shotgun (WGS) entry which is preliminary data.</text>
</comment>
<organism evidence="2 3">
    <name type="scientific">Rotaria sordida</name>
    <dbReference type="NCBI Taxonomy" id="392033"/>
    <lineage>
        <taxon>Eukaryota</taxon>
        <taxon>Metazoa</taxon>
        <taxon>Spiralia</taxon>
        <taxon>Gnathifera</taxon>
        <taxon>Rotifera</taxon>
        <taxon>Eurotatoria</taxon>
        <taxon>Bdelloidea</taxon>
        <taxon>Philodinida</taxon>
        <taxon>Philodinidae</taxon>
        <taxon>Rotaria</taxon>
    </lineage>
</organism>
<dbReference type="Proteomes" id="UP000663823">
    <property type="component" value="Unassembled WGS sequence"/>
</dbReference>
<feature type="non-terminal residue" evidence="2">
    <location>
        <position position="1"/>
    </location>
</feature>
<protein>
    <recommendedName>
        <fullName evidence="1">GRAM domain-containing protein</fullName>
    </recommendedName>
</protein>
<dbReference type="Gene3D" id="2.30.29.30">
    <property type="entry name" value="Pleckstrin-homology domain (PH domain)/Phosphotyrosine-binding domain (PTB)"/>
    <property type="match status" value="1"/>
</dbReference>
<dbReference type="InterPro" id="IPR011993">
    <property type="entry name" value="PH-like_dom_sf"/>
</dbReference>